<evidence type="ECO:0000313" key="3">
    <source>
        <dbReference type="Proteomes" id="UP000298170"/>
    </source>
</evidence>
<proteinExistence type="predicted"/>
<gene>
    <name evidence="2" type="ORF">E3T39_12880</name>
</gene>
<keyword evidence="1" id="KW-0472">Membrane</keyword>
<dbReference type="RefSeq" id="WP_134515970.1">
    <property type="nucleotide sequence ID" value="NZ_SOHJ01000013.1"/>
</dbReference>
<feature type="transmembrane region" description="Helical" evidence="1">
    <location>
        <begin position="37"/>
        <end position="55"/>
    </location>
</feature>
<accession>A0A4R9ACC1</accession>
<dbReference type="EMBL" id="SOHJ01000013">
    <property type="protein sequence ID" value="TFD57677.1"/>
    <property type="molecule type" value="Genomic_DNA"/>
</dbReference>
<sequence length="101" mass="10317">MTVWQIIILASIAVLALKLVGYLVPPALLQKPTPSRIADLLTVALLAALIAVQTLGSGQALTVDARIPAVIVAAGLFAIKTPFIVVVLVAALVAAGLRALT</sequence>
<dbReference type="Proteomes" id="UP000298170">
    <property type="component" value="Unassembled WGS sequence"/>
</dbReference>
<feature type="transmembrane region" description="Helical" evidence="1">
    <location>
        <begin position="6"/>
        <end position="25"/>
    </location>
</feature>
<comment type="caution">
    <text evidence="2">The sequence shown here is derived from an EMBL/GenBank/DDBJ whole genome shotgun (WGS) entry which is preliminary data.</text>
</comment>
<organism evidence="2 3">
    <name type="scientific">Cryobacterium suzukii</name>
    <dbReference type="NCBI Taxonomy" id="1259198"/>
    <lineage>
        <taxon>Bacteria</taxon>
        <taxon>Bacillati</taxon>
        <taxon>Actinomycetota</taxon>
        <taxon>Actinomycetes</taxon>
        <taxon>Micrococcales</taxon>
        <taxon>Microbacteriaceae</taxon>
        <taxon>Cryobacterium</taxon>
    </lineage>
</organism>
<reference evidence="2 3" key="1">
    <citation type="submission" date="2019-03" db="EMBL/GenBank/DDBJ databases">
        <title>Genomics of glacier-inhabiting Cryobacterium strains.</title>
        <authorList>
            <person name="Liu Q."/>
            <person name="Xin Y.-H."/>
        </authorList>
    </citation>
    <scope>NUCLEOTIDE SEQUENCE [LARGE SCALE GENOMIC DNA]</scope>
    <source>
        <strain evidence="2 3">Sr39</strain>
    </source>
</reference>
<name>A0A4R9ACC1_9MICO</name>
<evidence type="ECO:0000313" key="2">
    <source>
        <dbReference type="EMBL" id="TFD57677.1"/>
    </source>
</evidence>
<dbReference type="Pfam" id="PF05437">
    <property type="entry name" value="AzlD"/>
    <property type="match status" value="1"/>
</dbReference>
<evidence type="ECO:0000256" key="1">
    <source>
        <dbReference type="SAM" id="Phobius"/>
    </source>
</evidence>
<keyword evidence="1" id="KW-0812">Transmembrane</keyword>
<keyword evidence="1" id="KW-1133">Transmembrane helix</keyword>
<feature type="transmembrane region" description="Helical" evidence="1">
    <location>
        <begin position="67"/>
        <end position="97"/>
    </location>
</feature>
<protein>
    <submittedName>
        <fullName evidence="2">AzlD domain-containing protein</fullName>
    </submittedName>
</protein>
<keyword evidence="3" id="KW-1185">Reference proteome</keyword>
<dbReference type="InterPro" id="IPR008407">
    <property type="entry name" value="Brnchd-chn_aa_trnsp_AzlD"/>
</dbReference>
<dbReference type="AlphaFoldDB" id="A0A4R9ACC1"/>